<organism evidence="1 2">
    <name type="scientific">Nitrobacter vulgaris</name>
    <dbReference type="NCBI Taxonomy" id="29421"/>
    <lineage>
        <taxon>Bacteria</taxon>
        <taxon>Pseudomonadati</taxon>
        <taxon>Pseudomonadota</taxon>
        <taxon>Alphaproteobacteria</taxon>
        <taxon>Hyphomicrobiales</taxon>
        <taxon>Nitrobacteraceae</taxon>
        <taxon>Nitrobacter</taxon>
    </lineage>
</organism>
<keyword evidence="2" id="KW-1185">Reference proteome</keyword>
<evidence type="ECO:0000313" key="2">
    <source>
        <dbReference type="Proteomes" id="UP000189940"/>
    </source>
</evidence>
<dbReference type="AlphaFoldDB" id="A0A1V4I1G2"/>
<sequence length="79" mass="9062">MQKDEADYEWIWDAWFFSRGLQLLNDNRFVHGTAFDDDAVHLEKHKDAAPTPATILAFPQGTFQEDGQTTTVQTLHRVA</sequence>
<dbReference type="RefSeq" id="WP_079445838.1">
    <property type="nucleotide sequence ID" value="NZ_MWPQ01000018.1"/>
</dbReference>
<reference evidence="1 2" key="1">
    <citation type="submission" date="2017-02" db="EMBL/GenBank/DDBJ databases">
        <title>Genome sequence of the nitrite-oxidizing bacterium Nitrobacter vulgaris strain Ab1.</title>
        <authorList>
            <person name="Mellbye B.L."/>
            <person name="Davis E.W."/>
            <person name="Spieck E."/>
            <person name="Chang J.H."/>
            <person name="Bottomley P.J."/>
            <person name="Sayavedra-Soto L.A."/>
        </authorList>
    </citation>
    <scope>NUCLEOTIDE SEQUENCE [LARGE SCALE GENOMIC DNA]</scope>
    <source>
        <strain evidence="1 2">Ab1</strain>
    </source>
</reference>
<accession>A0A1V4I1G2</accession>
<dbReference type="Proteomes" id="UP000189940">
    <property type="component" value="Unassembled WGS sequence"/>
</dbReference>
<proteinExistence type="predicted"/>
<evidence type="ECO:0000313" key="1">
    <source>
        <dbReference type="EMBL" id="OPH83965.1"/>
    </source>
</evidence>
<name>A0A1V4I1G2_NITVU</name>
<dbReference type="STRING" id="29421.B2M20_04205"/>
<gene>
    <name evidence="1" type="ORF">B2M20_04205</name>
</gene>
<dbReference type="EMBL" id="MWPQ01000018">
    <property type="protein sequence ID" value="OPH83965.1"/>
    <property type="molecule type" value="Genomic_DNA"/>
</dbReference>
<protein>
    <submittedName>
        <fullName evidence="1">Uncharacterized protein</fullName>
    </submittedName>
</protein>
<comment type="caution">
    <text evidence="1">The sequence shown here is derived from an EMBL/GenBank/DDBJ whole genome shotgun (WGS) entry which is preliminary data.</text>
</comment>